<dbReference type="RefSeq" id="WP_387395945.1">
    <property type="nucleotide sequence ID" value="NZ_JBIAMT010000003.1"/>
</dbReference>
<name>A0ABW6P5Q2_9NOCA</name>
<proteinExistence type="predicted"/>
<protein>
    <submittedName>
        <fullName evidence="1">Uncharacterized protein</fullName>
    </submittedName>
</protein>
<evidence type="ECO:0000313" key="1">
    <source>
        <dbReference type="EMBL" id="MFF0498482.1"/>
    </source>
</evidence>
<comment type="caution">
    <text evidence="1">The sequence shown here is derived from an EMBL/GenBank/DDBJ whole genome shotgun (WGS) entry which is preliminary data.</text>
</comment>
<dbReference type="EMBL" id="JBIAMT010000003">
    <property type="protein sequence ID" value="MFF0498482.1"/>
    <property type="molecule type" value="Genomic_DNA"/>
</dbReference>
<sequence>MSIKNYWAAMLDCGCTVHLDYDEHCGTAVVDGGRIVQMCVLHGIGQSIAELKSTVDGL</sequence>
<accession>A0ABW6P5Q2</accession>
<organism evidence="1 2">
    <name type="scientific">Nocardia aobensis</name>
    <dbReference type="NCBI Taxonomy" id="257277"/>
    <lineage>
        <taxon>Bacteria</taxon>
        <taxon>Bacillati</taxon>
        <taxon>Actinomycetota</taxon>
        <taxon>Actinomycetes</taxon>
        <taxon>Mycobacteriales</taxon>
        <taxon>Nocardiaceae</taxon>
        <taxon>Nocardia</taxon>
    </lineage>
</organism>
<reference evidence="1 2" key="1">
    <citation type="submission" date="2024-10" db="EMBL/GenBank/DDBJ databases">
        <title>The Natural Products Discovery Center: Release of the First 8490 Sequenced Strains for Exploring Actinobacteria Biosynthetic Diversity.</title>
        <authorList>
            <person name="Kalkreuter E."/>
            <person name="Kautsar S.A."/>
            <person name="Yang D."/>
            <person name="Bader C.D."/>
            <person name="Teijaro C.N."/>
            <person name="Fluegel L."/>
            <person name="Davis C.M."/>
            <person name="Simpson J.R."/>
            <person name="Lauterbach L."/>
            <person name="Steele A.D."/>
            <person name="Gui C."/>
            <person name="Meng S."/>
            <person name="Li G."/>
            <person name="Viehrig K."/>
            <person name="Ye F."/>
            <person name="Su P."/>
            <person name="Kiefer A.F."/>
            <person name="Nichols A."/>
            <person name="Cepeda A.J."/>
            <person name="Yan W."/>
            <person name="Fan B."/>
            <person name="Jiang Y."/>
            <person name="Adhikari A."/>
            <person name="Zheng C.-J."/>
            <person name="Schuster L."/>
            <person name="Cowan T.M."/>
            <person name="Smanski M.J."/>
            <person name="Chevrette M.G."/>
            <person name="De Carvalho L.P.S."/>
            <person name="Shen B."/>
        </authorList>
    </citation>
    <scope>NUCLEOTIDE SEQUENCE [LARGE SCALE GENOMIC DNA]</scope>
    <source>
        <strain evidence="1 2">NPDC004119</strain>
    </source>
</reference>
<gene>
    <name evidence="1" type="ORF">ACFYU5_18900</name>
</gene>
<keyword evidence="2" id="KW-1185">Reference proteome</keyword>
<evidence type="ECO:0000313" key="2">
    <source>
        <dbReference type="Proteomes" id="UP001601442"/>
    </source>
</evidence>
<dbReference type="Proteomes" id="UP001601442">
    <property type="component" value="Unassembled WGS sequence"/>
</dbReference>